<dbReference type="PANTHER" id="PTHR15261:SF4">
    <property type="entry name" value="THROMBOSPONDIN-TYPE LAMININ G DOMAIN AND EAR REPEAT-CONTAINING PROTEIN"/>
    <property type="match status" value="1"/>
</dbReference>
<reference evidence="4" key="1">
    <citation type="submission" date="2025-08" db="UniProtKB">
        <authorList>
            <consortium name="RefSeq"/>
        </authorList>
    </citation>
    <scope>IDENTIFICATION</scope>
    <source>
        <tissue evidence="4">Whole organism</tissue>
    </source>
</reference>
<dbReference type="Proteomes" id="UP000504606">
    <property type="component" value="Unplaced"/>
</dbReference>
<dbReference type="KEGG" id="foc:113201684"/>
<dbReference type="CTD" id="45973"/>
<dbReference type="GeneID" id="113201684"/>
<sequence length="2077" mass="226368">MGGPGPSRCWVGVWACVACVALLCPSLSAEPHLTQPAEPAHVPLPLLLESLRQDVLLEGGAPGRAPRTARDAAGDDGVPWYSPSTRAGDDTLAQEELNVTSVYKRDPFKFGAGVGKWHSISAGSTTYLVGLGSKHFTLLTAKFVAPDVGTGQTFSLSEEIYRLPSTPLAATIFKHWNAATKTMDVILVLSTENEGSLIWYRINSRVEQIRSWPVQKRVSHLRVFQIKEQMKLLMLTSCESTLELVQCEASADVFDFNLGNSLEARLSWSISLEAPAVSGDLGVVGDEVYLVLALPDAGVAKLYRYHSPLPQDAAGPSNHTAYGSFELWKDLPSPQISHAIFFHISYKMYLAVGGVNPALFRFVSPTRIEGCPKALKNLGFVSAWLVLPIQTYRDEVILLAEVVQGSGTHYSKKVVTLTWSSAGVFNWQDYPCFVSGHLSTFRGASCIIAESSELGLAEAVALQLGDASVVSVLVPQGSLHSTLFDFQTQLQPNANPLLSEILILKEAQAKLTEELTRQRQEWEATERLLSDTLNPSGHNVIKADWVIQEIQPEEFVNVETSRTETLQPTEDLSKLKSLMTELEALTKSLSLSLSDAAVPENGEVHLSGHHQLLGGLEVQGPASFDSLTVSWLNEESVPTLLKDTVRIDQLEKGTISGTKTLSALEVSDVMFDIVNDVQRDDLIFNVPGKTVRVNGVLEVTEILQVQNDIDLPPQGTVGGVDLSEEVLIAGRQFPGIVQFDEVTVEGDLTVNVINTVDMNPHNLKSIVNGSQILKTFDMLDVGGQLSVERINGFLWSNIVERIVWRDQPAVVTGLTEIDGVLTADSMKIEQLNGLNFPDDFVLKNANKSQLITASKKFNDKLMVGTVDFAKTIDGVPVNALVTKTTDQYLNGELKLAEADIIGDIKVDGAVNGIRLNRQKSPPLGPNVVVSSNVQFTNLTVDGTIQIINTLNEQIFKDVVQDILVVPPTSHGQVFLDGKKTLLGSLKVDNVMVSSGLVNGRKIADIARIDSPQTFHGGKTIQKAVFNNLQVTGLVDGVDVVELNAEAVRLTGVQDTLSHLTFTESSKIFAAELIISEQLGNTPVTDTILPTSEDMCGPRSTNLTCYIKGPVITDVMRVAGNVIGDKICGWNLIDFENRRMSQSRPQTILGGYTFGDVTVTKHINVSYINGVPVHTLARETAPPPPPVYEDLAKLLIDGGFTIDELVIEGHIETLAGVNTFNLTRIAEKAIKLNGSNTISGSLSFEDIVTVSSLDVTGPVDGHNLAFEIEDAVIKNLGPISFSGRKTFAEGFIVDENIKTGTLNGLTPSSILTKTTPAIIHGTLKVNGNVYAGNINLTGLLNNIPVTNFQNRYKLVAENRHLLIGNAHFEKGVSVDDLSVMQSVKNINLEDFFKSVVYKAEPTRITGFKVFVNQVVFENVNVRGRVNNLTLGEMAKDIVLHNDDNPVTINGRIRFEDSLTVTNGVSISKNLQAMELDSCLVKEWLDNAIYLSQSTQIFGLKQFKSVGSNSDLKISVLNAVDLSKVITLNTPQDIPADLNIIAAAVERDLNVARTVNGKILQTEYDNTLMIGGNQRVTGSKSFLKGFTVQNNVLTGSLISERNISNSVTLNDDETVNGPLQFSNMVIDQDLRVTGLVSNLDVQKWHERALLKKSPLPQIVTAFYDVQGKIKCMEAVGGNGLLGGESVSELVDSAYRRRELTRKTQDDIKVEWSQLCHDTDALLDKARAQPFLFRQLEVVQSIVSSQSIASMHAFEALDQQFLAVSYSNNCSGAMYRWNRGNTAWDLVDGAVENIGSVEKWATLRNAGSTYLVTSGGNQGCPYQGGNIWQIESSFRPRNVQSMDAWQDAEIDESVGHIHLLRQSGVDQWRLADGVASKVKSWPLPETGAPSHFVPRSSGLGLSISVGENVTVLEEPGENITTRMVSRASNSYLPFGNSVTMKIADGRKLVVVTAEGSDLLVVYEDLVTANPLARVKVHGAHSLSVLELTAPGRNGQTLLAFIENEKFLRVVEYKGVEGFVDVTGAKLPFAVKEMIPVRLNARAFVNQRHFLLLRTDHQVLLLEVEMSGDPLDEPALNCSLP</sequence>
<dbReference type="OrthoDB" id="6022258at2759"/>
<feature type="region of interest" description="Disordered" evidence="1">
    <location>
        <begin position="59"/>
        <end position="85"/>
    </location>
</feature>
<dbReference type="PANTHER" id="PTHR15261">
    <property type="entry name" value="THROMBOSPONDIN-TYPE LAMININ G DOMAIN AND EAR REPEAT-CONTAINING"/>
    <property type="match status" value="1"/>
</dbReference>
<feature type="chain" id="PRO_5027063706" evidence="2">
    <location>
        <begin position="30"/>
        <end position="2077"/>
    </location>
</feature>
<evidence type="ECO:0000256" key="1">
    <source>
        <dbReference type="SAM" id="MobiDB-lite"/>
    </source>
</evidence>
<dbReference type="GO" id="GO:0007165">
    <property type="term" value="P:signal transduction"/>
    <property type="evidence" value="ECO:0007669"/>
    <property type="project" value="TreeGrafter"/>
</dbReference>
<evidence type="ECO:0000256" key="2">
    <source>
        <dbReference type="SAM" id="SignalP"/>
    </source>
</evidence>
<evidence type="ECO:0000313" key="3">
    <source>
        <dbReference type="Proteomes" id="UP000504606"/>
    </source>
</evidence>
<evidence type="ECO:0000313" key="4">
    <source>
        <dbReference type="RefSeq" id="XP_026271292.1"/>
    </source>
</evidence>
<accession>A0A6J1RQQ4</accession>
<proteinExistence type="predicted"/>
<gene>
    <name evidence="4" type="primary">LOC113201684</name>
</gene>
<protein>
    <submittedName>
        <fullName evidence="4">Uncharacterized protein LOC113201684</fullName>
    </submittedName>
</protein>
<organism evidence="3 4">
    <name type="scientific">Frankliniella occidentalis</name>
    <name type="common">Western flower thrips</name>
    <name type="synonym">Euthrips occidentalis</name>
    <dbReference type="NCBI Taxonomy" id="133901"/>
    <lineage>
        <taxon>Eukaryota</taxon>
        <taxon>Metazoa</taxon>
        <taxon>Ecdysozoa</taxon>
        <taxon>Arthropoda</taxon>
        <taxon>Hexapoda</taxon>
        <taxon>Insecta</taxon>
        <taxon>Pterygota</taxon>
        <taxon>Neoptera</taxon>
        <taxon>Paraneoptera</taxon>
        <taxon>Thysanoptera</taxon>
        <taxon>Terebrantia</taxon>
        <taxon>Thripoidea</taxon>
        <taxon>Thripidae</taxon>
        <taxon>Frankliniella</taxon>
    </lineage>
</organism>
<dbReference type="RefSeq" id="XP_026271292.1">
    <property type="nucleotide sequence ID" value="XM_026415507.2"/>
</dbReference>
<name>A0A6J1RQQ4_FRAOC</name>
<feature type="signal peptide" evidence="2">
    <location>
        <begin position="1"/>
        <end position="29"/>
    </location>
</feature>
<keyword evidence="2" id="KW-0732">Signal</keyword>
<keyword evidence="3" id="KW-1185">Reference proteome</keyword>